<proteinExistence type="predicted"/>
<evidence type="ECO:0000313" key="1">
    <source>
        <dbReference type="EMBL" id="QHU15456.1"/>
    </source>
</evidence>
<protein>
    <submittedName>
        <fullName evidence="1">Uncharacterized protein</fullName>
    </submittedName>
</protein>
<dbReference type="EMBL" id="MN740858">
    <property type="protein sequence ID" value="QHU15456.1"/>
    <property type="molecule type" value="Genomic_DNA"/>
</dbReference>
<sequence>MSTKTDTPNATSAFFQWQRTVINYHSVRRLNVKDKRVVFNVLRNEAASDSTFIPLIGMTIGEFAVYQIVNEKN</sequence>
<reference evidence="1" key="1">
    <citation type="journal article" date="2020" name="Nature">
        <title>Giant virus diversity and host interactions through global metagenomics.</title>
        <authorList>
            <person name="Schulz F."/>
            <person name="Roux S."/>
            <person name="Paez-Espino D."/>
            <person name="Jungbluth S."/>
            <person name="Walsh D.A."/>
            <person name="Denef V.J."/>
            <person name="McMahon K.D."/>
            <person name="Konstantinidis K.T."/>
            <person name="Eloe-Fadrosh E.A."/>
            <person name="Kyrpides N.C."/>
            <person name="Woyke T."/>
        </authorList>
    </citation>
    <scope>NUCLEOTIDE SEQUENCE</scope>
    <source>
        <strain evidence="1">GVMAG-S-1103017-68</strain>
    </source>
</reference>
<accession>A0A6C0KE94</accession>
<organism evidence="1">
    <name type="scientific">viral metagenome</name>
    <dbReference type="NCBI Taxonomy" id="1070528"/>
    <lineage>
        <taxon>unclassified sequences</taxon>
        <taxon>metagenomes</taxon>
        <taxon>organismal metagenomes</taxon>
    </lineage>
</organism>
<name>A0A6C0KE94_9ZZZZ</name>
<dbReference type="AlphaFoldDB" id="A0A6C0KE94"/>